<organism evidence="1 2">
    <name type="scientific">Candidatus Desulfatibia profunda</name>
    <dbReference type="NCBI Taxonomy" id="2841695"/>
    <lineage>
        <taxon>Bacteria</taxon>
        <taxon>Pseudomonadati</taxon>
        <taxon>Thermodesulfobacteriota</taxon>
        <taxon>Desulfobacteria</taxon>
        <taxon>Desulfobacterales</taxon>
        <taxon>Desulfobacterales incertae sedis</taxon>
        <taxon>Candidatus Desulfatibia</taxon>
    </lineage>
</organism>
<comment type="caution">
    <text evidence="1">The sequence shown here is derived from an EMBL/GenBank/DDBJ whole genome shotgun (WGS) entry which is preliminary data.</text>
</comment>
<sequence length="113" mass="13236">MEETVPENRREFDWHDPTYDPAGMYVIDCKINSMPKPLFVQALPGDDKTRDATITLLQFEKWGLTFRAMAIFEDQAQINRKVLARFSDVSEKQFSSLGVNRDRIKRYINETMT</sequence>
<dbReference type="Proteomes" id="UP000603434">
    <property type="component" value="Unassembled WGS sequence"/>
</dbReference>
<dbReference type="AlphaFoldDB" id="A0A8J6TJZ7"/>
<gene>
    <name evidence="1" type="ORF">H8E23_16225</name>
</gene>
<name>A0A8J6TJZ7_9BACT</name>
<accession>A0A8J6TJZ7</accession>
<protein>
    <submittedName>
        <fullName evidence="1">Uncharacterized protein</fullName>
    </submittedName>
</protein>
<dbReference type="EMBL" id="JACNJH010000234">
    <property type="protein sequence ID" value="MBC8362932.1"/>
    <property type="molecule type" value="Genomic_DNA"/>
</dbReference>
<evidence type="ECO:0000313" key="2">
    <source>
        <dbReference type="Proteomes" id="UP000603434"/>
    </source>
</evidence>
<proteinExistence type="predicted"/>
<reference evidence="1 2" key="1">
    <citation type="submission" date="2020-08" db="EMBL/GenBank/DDBJ databases">
        <title>Bridging the membrane lipid divide: bacteria of the FCB group superphylum have the potential to synthesize archaeal ether lipids.</title>
        <authorList>
            <person name="Villanueva L."/>
            <person name="Von Meijenfeldt F.A.B."/>
            <person name="Westbye A.B."/>
            <person name="Yadav S."/>
            <person name="Hopmans E.C."/>
            <person name="Dutilh B.E."/>
            <person name="Sinninghe Damste J.S."/>
        </authorList>
    </citation>
    <scope>NUCLEOTIDE SEQUENCE [LARGE SCALE GENOMIC DNA]</scope>
    <source>
        <strain evidence="1">NIOZ-UU30</strain>
    </source>
</reference>
<evidence type="ECO:0000313" key="1">
    <source>
        <dbReference type="EMBL" id="MBC8362932.1"/>
    </source>
</evidence>